<dbReference type="eggNOG" id="ENOG5033CW9">
    <property type="taxonomic scope" value="Bacteria"/>
</dbReference>
<keyword evidence="3" id="KW-1185">Reference proteome</keyword>
<proteinExistence type="predicted"/>
<dbReference type="Proteomes" id="UP000001887">
    <property type="component" value="Chromosome"/>
</dbReference>
<dbReference type="HOGENOM" id="CLU_1383013_0_0_0"/>
<evidence type="ECO:0000313" key="3">
    <source>
        <dbReference type="Proteomes" id="UP000001887"/>
    </source>
</evidence>
<name>D2R5F0_PIRSD</name>
<dbReference type="OrthoDB" id="291146at2"/>
<organism evidence="2 3">
    <name type="scientific">Pirellula staleyi (strain ATCC 27377 / DSM 6068 / ICPB 4128)</name>
    <name type="common">Pirella staleyi</name>
    <dbReference type="NCBI Taxonomy" id="530564"/>
    <lineage>
        <taxon>Bacteria</taxon>
        <taxon>Pseudomonadati</taxon>
        <taxon>Planctomycetota</taxon>
        <taxon>Planctomycetia</taxon>
        <taxon>Pirellulales</taxon>
        <taxon>Pirellulaceae</taxon>
        <taxon>Pirellula</taxon>
    </lineage>
</organism>
<feature type="transmembrane region" description="Helical" evidence="1">
    <location>
        <begin position="100"/>
        <end position="121"/>
    </location>
</feature>
<keyword evidence="1" id="KW-0812">Transmembrane</keyword>
<feature type="transmembrane region" description="Helical" evidence="1">
    <location>
        <begin position="170"/>
        <end position="194"/>
    </location>
</feature>
<dbReference type="AlphaFoldDB" id="D2R5F0"/>
<feature type="transmembrane region" description="Helical" evidence="1">
    <location>
        <begin position="133"/>
        <end position="150"/>
    </location>
</feature>
<keyword evidence="1" id="KW-1133">Transmembrane helix</keyword>
<dbReference type="KEGG" id="psl:Psta_0723"/>
<evidence type="ECO:0000256" key="1">
    <source>
        <dbReference type="SAM" id="Phobius"/>
    </source>
</evidence>
<accession>D2R5F0</accession>
<reference evidence="2 3" key="1">
    <citation type="journal article" date="2009" name="Stand. Genomic Sci.">
        <title>Complete genome sequence of Pirellula staleyi type strain (ATCC 27377).</title>
        <authorList>
            <person name="Clum A."/>
            <person name="Tindall B.J."/>
            <person name="Sikorski J."/>
            <person name="Ivanova N."/>
            <person name="Mavrommatis K."/>
            <person name="Lucas S."/>
            <person name="Glavina del Rio T."/>
            <person name="Nolan M."/>
            <person name="Chen F."/>
            <person name="Tice H."/>
            <person name="Pitluck S."/>
            <person name="Cheng J.F."/>
            <person name="Chertkov O."/>
            <person name="Brettin T."/>
            <person name="Han C."/>
            <person name="Detter J.C."/>
            <person name="Kuske C."/>
            <person name="Bruce D."/>
            <person name="Goodwin L."/>
            <person name="Ovchinikova G."/>
            <person name="Pati A."/>
            <person name="Mikhailova N."/>
            <person name="Chen A."/>
            <person name="Palaniappan K."/>
            <person name="Land M."/>
            <person name="Hauser L."/>
            <person name="Chang Y.J."/>
            <person name="Jeffries C.D."/>
            <person name="Chain P."/>
            <person name="Rohde M."/>
            <person name="Goker M."/>
            <person name="Bristow J."/>
            <person name="Eisen J.A."/>
            <person name="Markowitz V."/>
            <person name="Hugenholtz P."/>
            <person name="Kyrpides N.C."/>
            <person name="Klenk H.P."/>
            <person name="Lapidus A."/>
        </authorList>
    </citation>
    <scope>NUCLEOTIDE SEQUENCE [LARGE SCALE GENOMIC DNA]</scope>
    <source>
        <strain evidence="3">ATCC 27377 / DSM 6068 / ICPB 4128</strain>
    </source>
</reference>
<evidence type="ECO:0000313" key="2">
    <source>
        <dbReference type="EMBL" id="ADB15409.1"/>
    </source>
</evidence>
<keyword evidence="1" id="KW-0472">Membrane</keyword>
<gene>
    <name evidence="2" type="ordered locus">Psta_0723</name>
</gene>
<dbReference type="EMBL" id="CP001848">
    <property type="protein sequence ID" value="ADB15409.1"/>
    <property type="molecule type" value="Genomic_DNA"/>
</dbReference>
<protein>
    <submittedName>
        <fullName evidence="2">Uncharacterized protein</fullName>
    </submittedName>
</protein>
<sequence precursor="true">MARLLVASLASGFALFFWGFLSWVILPWHTHTFDQAADEVQFGQVLSGSLPQTGTYLLPMIPAGKMNEQTQATFAERRQAGPIAIVHFRKEGGPPMEPMMFAYGIVINIAMGACASLILWLIRGAAMAYQDRVTLIVLVGLFGAIATYGVEWNWLIRTDIYTLVNIADQLVGALIVGLIVAAIIPSGAVVSSAARGK</sequence>